<dbReference type="EMBL" id="KV460238">
    <property type="protein sequence ID" value="OBT95046.1"/>
    <property type="molecule type" value="Genomic_DNA"/>
</dbReference>
<feature type="region of interest" description="Disordered" evidence="1">
    <location>
        <begin position="243"/>
        <end position="267"/>
    </location>
</feature>
<feature type="compositionally biased region" description="Basic and acidic residues" evidence="1">
    <location>
        <begin position="43"/>
        <end position="54"/>
    </location>
</feature>
<protein>
    <submittedName>
        <fullName evidence="2">Uncharacterized protein</fullName>
    </submittedName>
</protein>
<name>A0A1B8GGU9_9PEZI</name>
<dbReference type="GeneID" id="28840796"/>
<evidence type="ECO:0000256" key="1">
    <source>
        <dbReference type="SAM" id="MobiDB-lite"/>
    </source>
</evidence>
<dbReference type="RefSeq" id="XP_018128779.1">
    <property type="nucleotide sequence ID" value="XM_018276845.1"/>
</dbReference>
<evidence type="ECO:0000313" key="3">
    <source>
        <dbReference type="Proteomes" id="UP000091956"/>
    </source>
</evidence>
<organism evidence="2 3">
    <name type="scientific">Pseudogymnoascus verrucosus</name>
    <dbReference type="NCBI Taxonomy" id="342668"/>
    <lineage>
        <taxon>Eukaryota</taxon>
        <taxon>Fungi</taxon>
        <taxon>Dikarya</taxon>
        <taxon>Ascomycota</taxon>
        <taxon>Pezizomycotina</taxon>
        <taxon>Leotiomycetes</taxon>
        <taxon>Thelebolales</taxon>
        <taxon>Thelebolaceae</taxon>
        <taxon>Pseudogymnoascus</taxon>
    </lineage>
</organism>
<accession>A0A1B8GGU9</accession>
<sequence length="267" mass="30095">MAPLSHSQARETPYSDWFDGTFYTDTHSHPTPRDPTSSIPQTEAKKNWTEEKSRGSRHILDTAPFSLWDDDAHDYTRLTRENSRWIFDKYNATASSDPLIETYQAIPWTPPSPQNGAEIWDVFKGVGSVHSLNFIWPTLTVELATDSRIYINESLLNKIGGWALHYHQGEPFWKSTVPLAQQRQMAATSLRGDETNYLRTGDGVIGPGIRVEGRTMASSAGVRIRNGARVRITLADHGFEDDTRVYHPDGDGGDPIANIEERFPDHD</sequence>
<keyword evidence="3" id="KW-1185">Reference proteome</keyword>
<dbReference type="Proteomes" id="UP000091956">
    <property type="component" value="Unassembled WGS sequence"/>
</dbReference>
<gene>
    <name evidence="2" type="ORF">VE01_07410</name>
</gene>
<dbReference type="AlphaFoldDB" id="A0A1B8GGU9"/>
<reference evidence="2 3" key="1">
    <citation type="submission" date="2016-03" db="EMBL/GenBank/DDBJ databases">
        <title>Comparative genomics of Pseudogymnoascus destructans, the fungus causing white-nose syndrome of bats.</title>
        <authorList>
            <person name="Palmer J.M."/>
            <person name="Drees K.P."/>
            <person name="Foster J.T."/>
            <person name="Lindner D.L."/>
        </authorList>
    </citation>
    <scope>NUCLEOTIDE SEQUENCE [LARGE SCALE GENOMIC DNA]</scope>
    <source>
        <strain evidence="2 3">UAMH 10579</strain>
    </source>
</reference>
<dbReference type="STRING" id="342668.A0A1B8GGU9"/>
<feature type="region of interest" description="Disordered" evidence="1">
    <location>
        <begin position="25"/>
        <end position="54"/>
    </location>
</feature>
<evidence type="ECO:0000313" key="2">
    <source>
        <dbReference type="EMBL" id="OBT95046.1"/>
    </source>
</evidence>
<reference evidence="3" key="2">
    <citation type="journal article" date="2018" name="Nat. Commun.">
        <title>Extreme sensitivity to ultraviolet light in the fungal pathogen causing white-nose syndrome of bats.</title>
        <authorList>
            <person name="Palmer J.M."/>
            <person name="Drees K.P."/>
            <person name="Foster J.T."/>
            <person name="Lindner D.L."/>
        </authorList>
    </citation>
    <scope>NUCLEOTIDE SEQUENCE [LARGE SCALE GENOMIC DNA]</scope>
    <source>
        <strain evidence="3">UAMH 10579</strain>
    </source>
</reference>
<proteinExistence type="predicted"/>